<dbReference type="EMBL" id="JACHGJ010000006">
    <property type="protein sequence ID" value="MBB6481514.1"/>
    <property type="molecule type" value="Genomic_DNA"/>
</dbReference>
<organism evidence="1 2">
    <name type="scientific">Spirochaeta isovalerica</name>
    <dbReference type="NCBI Taxonomy" id="150"/>
    <lineage>
        <taxon>Bacteria</taxon>
        <taxon>Pseudomonadati</taxon>
        <taxon>Spirochaetota</taxon>
        <taxon>Spirochaetia</taxon>
        <taxon>Spirochaetales</taxon>
        <taxon>Spirochaetaceae</taxon>
        <taxon>Spirochaeta</taxon>
    </lineage>
</organism>
<dbReference type="AlphaFoldDB" id="A0A841R8A5"/>
<name>A0A841R8A5_9SPIO</name>
<accession>A0A841R8A5</accession>
<comment type="caution">
    <text evidence="1">The sequence shown here is derived from an EMBL/GenBank/DDBJ whole genome shotgun (WGS) entry which is preliminary data.</text>
</comment>
<dbReference type="Proteomes" id="UP000587760">
    <property type="component" value="Unassembled WGS sequence"/>
</dbReference>
<reference evidence="1 2" key="1">
    <citation type="submission" date="2020-08" db="EMBL/GenBank/DDBJ databases">
        <title>Genomic Encyclopedia of Type Strains, Phase IV (KMG-IV): sequencing the most valuable type-strain genomes for metagenomic binning, comparative biology and taxonomic classification.</title>
        <authorList>
            <person name="Goeker M."/>
        </authorList>
    </citation>
    <scope>NUCLEOTIDE SEQUENCE [LARGE SCALE GENOMIC DNA]</scope>
    <source>
        <strain evidence="1 2">DSM 2461</strain>
    </source>
</reference>
<gene>
    <name evidence="1" type="ORF">HNR50_003194</name>
</gene>
<proteinExistence type="predicted"/>
<evidence type="ECO:0000313" key="1">
    <source>
        <dbReference type="EMBL" id="MBB6481514.1"/>
    </source>
</evidence>
<evidence type="ECO:0000313" key="2">
    <source>
        <dbReference type="Proteomes" id="UP000587760"/>
    </source>
</evidence>
<keyword evidence="2" id="KW-1185">Reference proteome</keyword>
<sequence>MTCIYHLCKVRFSLGMETLNIMLFATVNNVEMIF</sequence>
<protein>
    <submittedName>
        <fullName evidence="1">Uncharacterized protein</fullName>
    </submittedName>
</protein>